<dbReference type="Proteomes" id="UP000076871">
    <property type="component" value="Unassembled WGS sequence"/>
</dbReference>
<accession>A0A165EMD6</accession>
<sequence length="63" mass="7296">MTYIRSVKLEEPIHYSPFDYDSPVATTMWTSSLARLPRRAPALRSPSLHRLDTMIARHPHLAH</sequence>
<dbReference type="RefSeq" id="XP_040765102.1">
    <property type="nucleotide sequence ID" value="XM_040908700.1"/>
</dbReference>
<reference evidence="1 2" key="1">
    <citation type="journal article" date="2016" name="Mol. Biol. Evol.">
        <title>Comparative Genomics of Early-Diverging Mushroom-Forming Fungi Provides Insights into the Origins of Lignocellulose Decay Capabilities.</title>
        <authorList>
            <person name="Nagy L.G."/>
            <person name="Riley R."/>
            <person name="Tritt A."/>
            <person name="Adam C."/>
            <person name="Daum C."/>
            <person name="Floudas D."/>
            <person name="Sun H."/>
            <person name="Yadav J.S."/>
            <person name="Pangilinan J."/>
            <person name="Larsson K.H."/>
            <person name="Matsuura K."/>
            <person name="Barry K."/>
            <person name="Labutti K."/>
            <person name="Kuo R."/>
            <person name="Ohm R.A."/>
            <person name="Bhattacharya S.S."/>
            <person name="Shirouzu T."/>
            <person name="Yoshinaga Y."/>
            <person name="Martin F.M."/>
            <person name="Grigoriev I.V."/>
            <person name="Hibbett D.S."/>
        </authorList>
    </citation>
    <scope>NUCLEOTIDE SEQUENCE [LARGE SCALE GENOMIC DNA]</scope>
    <source>
        <strain evidence="1 2">93-53</strain>
    </source>
</reference>
<evidence type="ECO:0000313" key="1">
    <source>
        <dbReference type="EMBL" id="KZT07362.1"/>
    </source>
</evidence>
<dbReference type="EMBL" id="KV427619">
    <property type="protein sequence ID" value="KZT07362.1"/>
    <property type="molecule type" value="Genomic_DNA"/>
</dbReference>
<organism evidence="1 2">
    <name type="scientific">Laetiporus sulphureus 93-53</name>
    <dbReference type="NCBI Taxonomy" id="1314785"/>
    <lineage>
        <taxon>Eukaryota</taxon>
        <taxon>Fungi</taxon>
        <taxon>Dikarya</taxon>
        <taxon>Basidiomycota</taxon>
        <taxon>Agaricomycotina</taxon>
        <taxon>Agaricomycetes</taxon>
        <taxon>Polyporales</taxon>
        <taxon>Laetiporus</taxon>
    </lineage>
</organism>
<proteinExistence type="predicted"/>
<dbReference type="AlphaFoldDB" id="A0A165EMD6"/>
<dbReference type="GeneID" id="63825729"/>
<name>A0A165EMD6_9APHY</name>
<protein>
    <submittedName>
        <fullName evidence="1">Uncharacterized protein</fullName>
    </submittedName>
</protein>
<dbReference type="InParanoid" id="A0A165EMD6"/>
<gene>
    <name evidence="1" type="ORF">LAESUDRAFT_724812</name>
</gene>
<keyword evidence="2" id="KW-1185">Reference proteome</keyword>
<evidence type="ECO:0000313" key="2">
    <source>
        <dbReference type="Proteomes" id="UP000076871"/>
    </source>
</evidence>